<dbReference type="OrthoDB" id="2943086at2759"/>
<dbReference type="Proteomes" id="UP000053558">
    <property type="component" value="Unassembled WGS sequence"/>
</dbReference>
<dbReference type="KEGG" id="cput:CONPUDRAFT_166017"/>
<name>A0A5M3MNB8_CONPW</name>
<gene>
    <name evidence="2" type="ORF">CONPUDRAFT_166017</name>
</gene>
<protein>
    <submittedName>
        <fullName evidence="2">Uncharacterized protein</fullName>
    </submittedName>
</protein>
<evidence type="ECO:0000313" key="2">
    <source>
        <dbReference type="EMBL" id="EIW80510.1"/>
    </source>
</evidence>
<reference evidence="3" key="1">
    <citation type="journal article" date="2012" name="Science">
        <title>The Paleozoic origin of enzymatic lignin decomposition reconstructed from 31 fungal genomes.</title>
        <authorList>
            <person name="Floudas D."/>
            <person name="Binder M."/>
            <person name="Riley R."/>
            <person name="Barry K."/>
            <person name="Blanchette R.A."/>
            <person name="Henrissat B."/>
            <person name="Martinez A.T."/>
            <person name="Otillar R."/>
            <person name="Spatafora J.W."/>
            <person name="Yadav J.S."/>
            <person name="Aerts A."/>
            <person name="Benoit I."/>
            <person name="Boyd A."/>
            <person name="Carlson A."/>
            <person name="Copeland A."/>
            <person name="Coutinho P.M."/>
            <person name="de Vries R.P."/>
            <person name="Ferreira P."/>
            <person name="Findley K."/>
            <person name="Foster B."/>
            <person name="Gaskell J."/>
            <person name="Glotzer D."/>
            <person name="Gorecki P."/>
            <person name="Heitman J."/>
            <person name="Hesse C."/>
            <person name="Hori C."/>
            <person name="Igarashi K."/>
            <person name="Jurgens J.A."/>
            <person name="Kallen N."/>
            <person name="Kersten P."/>
            <person name="Kohler A."/>
            <person name="Kuees U."/>
            <person name="Kumar T.K.A."/>
            <person name="Kuo A."/>
            <person name="LaButti K."/>
            <person name="Larrondo L.F."/>
            <person name="Lindquist E."/>
            <person name="Ling A."/>
            <person name="Lombard V."/>
            <person name="Lucas S."/>
            <person name="Lundell T."/>
            <person name="Martin R."/>
            <person name="McLaughlin D.J."/>
            <person name="Morgenstern I."/>
            <person name="Morin E."/>
            <person name="Murat C."/>
            <person name="Nagy L.G."/>
            <person name="Nolan M."/>
            <person name="Ohm R.A."/>
            <person name="Patyshakuliyeva A."/>
            <person name="Rokas A."/>
            <person name="Ruiz-Duenas F.J."/>
            <person name="Sabat G."/>
            <person name="Salamov A."/>
            <person name="Samejima M."/>
            <person name="Schmutz J."/>
            <person name="Slot J.C."/>
            <person name="St John F."/>
            <person name="Stenlid J."/>
            <person name="Sun H."/>
            <person name="Sun S."/>
            <person name="Syed K."/>
            <person name="Tsang A."/>
            <person name="Wiebenga A."/>
            <person name="Young D."/>
            <person name="Pisabarro A."/>
            <person name="Eastwood D.C."/>
            <person name="Martin F."/>
            <person name="Cullen D."/>
            <person name="Grigoriev I.V."/>
            <person name="Hibbett D.S."/>
        </authorList>
    </citation>
    <scope>NUCLEOTIDE SEQUENCE [LARGE SCALE GENOMIC DNA]</scope>
    <source>
        <strain evidence="3">RWD-64-598 SS2</strain>
    </source>
</reference>
<evidence type="ECO:0000313" key="3">
    <source>
        <dbReference type="Proteomes" id="UP000053558"/>
    </source>
</evidence>
<feature type="region of interest" description="Disordered" evidence="1">
    <location>
        <begin position="251"/>
        <end position="272"/>
    </location>
</feature>
<dbReference type="AlphaFoldDB" id="A0A5M3MNB8"/>
<keyword evidence="3" id="KW-1185">Reference proteome</keyword>
<dbReference type="GeneID" id="19205453"/>
<comment type="caution">
    <text evidence="2">The sequence shown here is derived from an EMBL/GenBank/DDBJ whole genome shotgun (WGS) entry which is preliminary data.</text>
</comment>
<accession>A0A5M3MNB8</accession>
<feature type="compositionally biased region" description="Basic residues" evidence="1">
    <location>
        <begin position="253"/>
        <end position="264"/>
    </location>
</feature>
<proteinExistence type="predicted"/>
<feature type="non-terminal residue" evidence="2">
    <location>
        <position position="272"/>
    </location>
</feature>
<dbReference type="RefSeq" id="XP_007769449.1">
    <property type="nucleotide sequence ID" value="XM_007771259.1"/>
</dbReference>
<evidence type="ECO:0000256" key="1">
    <source>
        <dbReference type="SAM" id="MobiDB-lite"/>
    </source>
</evidence>
<dbReference type="EMBL" id="JH711579">
    <property type="protein sequence ID" value="EIW80510.1"/>
    <property type="molecule type" value="Genomic_DNA"/>
</dbReference>
<organism evidence="2 3">
    <name type="scientific">Coniophora puteana (strain RWD-64-598)</name>
    <name type="common">Brown rot fungus</name>
    <dbReference type="NCBI Taxonomy" id="741705"/>
    <lineage>
        <taxon>Eukaryota</taxon>
        <taxon>Fungi</taxon>
        <taxon>Dikarya</taxon>
        <taxon>Basidiomycota</taxon>
        <taxon>Agaricomycotina</taxon>
        <taxon>Agaricomycetes</taxon>
        <taxon>Agaricomycetidae</taxon>
        <taxon>Boletales</taxon>
        <taxon>Coniophorineae</taxon>
        <taxon>Coniophoraceae</taxon>
        <taxon>Coniophora</taxon>
    </lineage>
</organism>
<sequence>MLVDPEVDHESVARGRWWETKLSVVDWSVPAPLQLKRRRYWRKHSPIQPPHYHDLLLRPSFPSRGRYGAMATKTTTPGPATLTVTAVDHGNHTSLGVEEVDKESWNDGLIGVRMAEDALQQFETDVGFHYSIMPDVVLQEFLTRHLDVGSEVTNEDLDKIRDIWLHRLHELVGEYVVPERPALKLDEDFRPRSIILKCACSSPRLLPDLRSSRSPSLSLLVRPPLPPPALFMLRNSRTGVRDPLPPLHVGHLYPRRHLGPRRHPTLCSQRST</sequence>